<comment type="similarity">
    <text evidence="2">Belongs to the ammonia transporter channel (TC 1.A.11.2) family.</text>
</comment>
<dbReference type="PANTHER" id="PTHR43029">
    <property type="entry name" value="AMMONIUM TRANSPORTER MEP2"/>
    <property type="match status" value="1"/>
</dbReference>
<dbReference type="InterPro" id="IPR001905">
    <property type="entry name" value="Ammonium_transpt"/>
</dbReference>
<protein>
    <submittedName>
        <fullName evidence="10">Ammonia channel protein</fullName>
    </submittedName>
</protein>
<comment type="subcellular location">
    <subcellularLocation>
        <location evidence="1">Membrane</location>
        <topology evidence="1">Multi-pass membrane protein</topology>
    </subcellularLocation>
</comment>
<name>A0A2N3PXU8_9PROT</name>
<dbReference type="PROSITE" id="PS01219">
    <property type="entry name" value="AMMONIUM_TRANSP"/>
    <property type="match status" value="1"/>
</dbReference>
<evidence type="ECO:0000256" key="7">
    <source>
        <dbReference type="ARBA" id="ARBA00023177"/>
    </source>
</evidence>
<dbReference type="InterPro" id="IPR024041">
    <property type="entry name" value="NH4_transpt_AmtB-like_dom"/>
</dbReference>
<keyword evidence="4 8" id="KW-0812">Transmembrane</keyword>
<keyword evidence="7" id="KW-0924">Ammonia transport</keyword>
<dbReference type="InterPro" id="IPR018047">
    <property type="entry name" value="Ammonium_transpt_CS"/>
</dbReference>
<evidence type="ECO:0000256" key="3">
    <source>
        <dbReference type="ARBA" id="ARBA00022448"/>
    </source>
</evidence>
<evidence type="ECO:0000256" key="8">
    <source>
        <dbReference type="SAM" id="Phobius"/>
    </source>
</evidence>
<dbReference type="InterPro" id="IPR029020">
    <property type="entry name" value="Ammonium/urea_transptr"/>
</dbReference>
<organism evidence="10 11">
    <name type="scientific">Telmatospirillum siberiense</name>
    <dbReference type="NCBI Taxonomy" id="382514"/>
    <lineage>
        <taxon>Bacteria</taxon>
        <taxon>Pseudomonadati</taxon>
        <taxon>Pseudomonadota</taxon>
        <taxon>Alphaproteobacteria</taxon>
        <taxon>Rhodospirillales</taxon>
        <taxon>Rhodospirillaceae</taxon>
        <taxon>Telmatospirillum</taxon>
    </lineage>
</organism>
<sequence>AHWVWASSGFLAKAGVLDFAGGTVVHINAGVAGLVGALVVGKRKGFGTENFSPHNLAYALIGASLLWVGWFGFNAGSALTSDHRAGMAMVVTQLATGAATLTWMGVEWIVRKKPSALGAASGAVAGLVAITPASGFVGPTGGLLIGLIAGVVCFWGATSLKHMLGYDDSLDAFGVHGVGGITGALLTGVFAVKDIGGTSGLLEGNPGQLVLQAEGVAFTIVWCAVVSFILYKVIDLVMGLRVTPEEESEGLDITLHGEVIH</sequence>
<dbReference type="InterPro" id="IPR002229">
    <property type="entry name" value="RhesusRHD"/>
</dbReference>
<feature type="non-terminal residue" evidence="10">
    <location>
        <position position="1"/>
    </location>
</feature>
<feature type="transmembrane region" description="Helical" evidence="8">
    <location>
        <begin position="116"/>
        <end position="137"/>
    </location>
</feature>
<evidence type="ECO:0000256" key="5">
    <source>
        <dbReference type="ARBA" id="ARBA00022989"/>
    </source>
</evidence>
<dbReference type="Pfam" id="PF00909">
    <property type="entry name" value="Ammonium_transp"/>
    <property type="match status" value="1"/>
</dbReference>
<keyword evidence="3" id="KW-0813">Transport</keyword>
<dbReference type="GO" id="GO:0005886">
    <property type="term" value="C:plasma membrane"/>
    <property type="evidence" value="ECO:0007669"/>
    <property type="project" value="InterPro"/>
</dbReference>
<evidence type="ECO:0000313" key="10">
    <source>
        <dbReference type="EMBL" id="PKU25226.1"/>
    </source>
</evidence>
<feature type="domain" description="Ammonium transporter AmtB-like" evidence="9">
    <location>
        <begin position="1"/>
        <end position="258"/>
    </location>
</feature>
<keyword evidence="5 8" id="KW-1133">Transmembrane helix</keyword>
<gene>
    <name evidence="10" type="ORF">CWS72_06340</name>
</gene>
<feature type="transmembrane region" description="Helical" evidence="8">
    <location>
        <begin position="143"/>
        <end position="160"/>
    </location>
</feature>
<evidence type="ECO:0000256" key="4">
    <source>
        <dbReference type="ARBA" id="ARBA00022692"/>
    </source>
</evidence>
<evidence type="ECO:0000313" key="11">
    <source>
        <dbReference type="Proteomes" id="UP000233293"/>
    </source>
</evidence>
<feature type="transmembrane region" description="Helical" evidence="8">
    <location>
        <begin position="53"/>
        <end position="73"/>
    </location>
</feature>
<accession>A0A2N3PXU8</accession>
<dbReference type="RefSeq" id="WP_146002649.1">
    <property type="nucleotide sequence ID" value="NZ_PIUM01000005.1"/>
</dbReference>
<comment type="caution">
    <text evidence="10">The sequence shown here is derived from an EMBL/GenBank/DDBJ whole genome shotgun (WGS) entry which is preliminary data.</text>
</comment>
<keyword evidence="6 8" id="KW-0472">Membrane</keyword>
<dbReference type="EMBL" id="PIUM01000005">
    <property type="protein sequence ID" value="PKU25226.1"/>
    <property type="molecule type" value="Genomic_DNA"/>
</dbReference>
<dbReference type="SUPFAM" id="SSF111352">
    <property type="entry name" value="Ammonium transporter"/>
    <property type="match status" value="1"/>
</dbReference>
<proteinExistence type="inferred from homology"/>
<feature type="transmembrane region" description="Helical" evidence="8">
    <location>
        <begin position="172"/>
        <end position="191"/>
    </location>
</feature>
<reference evidence="11" key="1">
    <citation type="submission" date="2017-12" db="EMBL/GenBank/DDBJ databases">
        <title>Draft genome sequence of Telmatospirillum siberiense 26-4b1T, an acidotolerant peatland alphaproteobacterium potentially involved in sulfur cycling.</title>
        <authorList>
            <person name="Hausmann B."/>
            <person name="Pjevac P."/>
            <person name="Schreck K."/>
            <person name="Herbold C.W."/>
            <person name="Daims H."/>
            <person name="Wagner M."/>
            <person name="Pester M."/>
            <person name="Loy A."/>
        </authorList>
    </citation>
    <scope>NUCLEOTIDE SEQUENCE [LARGE SCALE GENOMIC DNA]</scope>
    <source>
        <strain evidence="11">26-4b1</strain>
    </source>
</reference>
<dbReference type="PANTHER" id="PTHR43029:SF10">
    <property type="entry name" value="AMMONIUM TRANSPORTER MEP2"/>
    <property type="match status" value="1"/>
</dbReference>
<keyword evidence="11" id="KW-1185">Reference proteome</keyword>
<feature type="transmembrane region" description="Helical" evidence="8">
    <location>
        <begin position="211"/>
        <end position="231"/>
    </location>
</feature>
<feature type="transmembrane region" description="Helical" evidence="8">
    <location>
        <begin position="20"/>
        <end position="41"/>
    </location>
</feature>
<feature type="transmembrane region" description="Helical" evidence="8">
    <location>
        <begin position="85"/>
        <end position="104"/>
    </location>
</feature>
<dbReference type="Proteomes" id="UP000233293">
    <property type="component" value="Unassembled WGS sequence"/>
</dbReference>
<evidence type="ECO:0000256" key="2">
    <source>
        <dbReference type="ARBA" id="ARBA00005887"/>
    </source>
</evidence>
<dbReference type="PRINTS" id="PR00342">
    <property type="entry name" value="RHESUSRHD"/>
</dbReference>
<evidence type="ECO:0000259" key="9">
    <source>
        <dbReference type="Pfam" id="PF00909"/>
    </source>
</evidence>
<evidence type="ECO:0000256" key="6">
    <source>
        <dbReference type="ARBA" id="ARBA00023136"/>
    </source>
</evidence>
<dbReference type="AlphaFoldDB" id="A0A2N3PXU8"/>
<dbReference type="GO" id="GO:0008519">
    <property type="term" value="F:ammonium channel activity"/>
    <property type="evidence" value="ECO:0007669"/>
    <property type="project" value="InterPro"/>
</dbReference>
<evidence type="ECO:0000256" key="1">
    <source>
        <dbReference type="ARBA" id="ARBA00004141"/>
    </source>
</evidence>
<dbReference type="Gene3D" id="1.10.3430.10">
    <property type="entry name" value="Ammonium transporter AmtB like domains"/>
    <property type="match status" value="1"/>
</dbReference>